<evidence type="ECO:0000313" key="3">
    <source>
        <dbReference type="Proteomes" id="UP000319462"/>
    </source>
</evidence>
<feature type="compositionally biased region" description="Low complexity" evidence="1">
    <location>
        <begin position="78"/>
        <end position="88"/>
    </location>
</feature>
<gene>
    <name evidence="2" type="ORF">LBRM2904_10.1410</name>
</gene>
<reference evidence="2 3" key="1">
    <citation type="submission" date="2018-09" db="EMBL/GenBank/DDBJ databases">
        <authorList>
            <person name="Peiro R."/>
            <person name="Begona"/>
            <person name="Cbmso G."/>
            <person name="Lopez M."/>
            <person name="Gonzalez S."/>
        </authorList>
    </citation>
    <scope>NUCLEOTIDE SEQUENCE [LARGE SCALE GENOMIC DNA]</scope>
</reference>
<dbReference type="AlphaFoldDB" id="A0A3P3YZU4"/>
<sequence length="133" mass="13303">MAAKATAPSSTAATASPTAAARKADETRRAAAAVLAHTAKLFSTPNAAGSANAKIPMDGVVGKVAEAAQLEGESLKHPATPTTATTTPSDESRAFPTCWKVAPPPSHASLPAVPSVVQPVPAVKGDLMGARLR</sequence>
<organism evidence="2 3">
    <name type="scientific">Leishmania braziliensis MHOM/BR/75/M2904</name>
    <dbReference type="NCBI Taxonomy" id="420245"/>
    <lineage>
        <taxon>Eukaryota</taxon>
        <taxon>Discoba</taxon>
        <taxon>Euglenozoa</taxon>
        <taxon>Kinetoplastea</taxon>
        <taxon>Metakinetoplastina</taxon>
        <taxon>Trypanosomatida</taxon>
        <taxon>Trypanosomatidae</taxon>
        <taxon>Leishmaniinae</taxon>
        <taxon>Leishmania</taxon>
        <taxon>Leishmania braziliensis species complex</taxon>
    </lineage>
</organism>
<evidence type="ECO:0000313" key="2">
    <source>
        <dbReference type="EMBL" id="SYZ63513.1"/>
    </source>
</evidence>
<evidence type="ECO:0000256" key="1">
    <source>
        <dbReference type="SAM" id="MobiDB-lite"/>
    </source>
</evidence>
<proteinExistence type="predicted"/>
<dbReference type="EMBL" id="LS997609">
    <property type="protein sequence ID" value="SYZ63513.1"/>
    <property type="molecule type" value="Genomic_DNA"/>
</dbReference>
<feature type="compositionally biased region" description="Low complexity" evidence="1">
    <location>
        <begin position="1"/>
        <end position="21"/>
    </location>
</feature>
<protein>
    <submittedName>
        <fullName evidence="2">Hypothetical_protein</fullName>
    </submittedName>
</protein>
<accession>A0A3P3YZU4</accession>
<feature type="region of interest" description="Disordered" evidence="1">
    <location>
        <begin position="1"/>
        <end position="28"/>
    </location>
</feature>
<name>A0A3P3YZU4_LEIBR</name>
<dbReference type="Proteomes" id="UP000319462">
    <property type="component" value="Chromosome 10"/>
</dbReference>
<feature type="region of interest" description="Disordered" evidence="1">
    <location>
        <begin position="71"/>
        <end position="100"/>
    </location>
</feature>